<comment type="caution">
    <text evidence="5">The sequence shown here is derived from an EMBL/GenBank/DDBJ whole genome shotgun (WGS) entry which is preliminary data.</text>
</comment>
<proteinExistence type="inferred from homology"/>
<protein>
    <submittedName>
        <fullName evidence="5">Type 1 glutamine amidotransferase domain-containing protein</fullName>
    </submittedName>
</protein>
<name>A0A848HH56_9BURK</name>
<feature type="domain" description="DJ-1/PfpI" evidence="4">
    <location>
        <begin position="79"/>
        <end position="265"/>
    </location>
</feature>
<dbReference type="InterPro" id="IPR029062">
    <property type="entry name" value="Class_I_gatase-like"/>
</dbReference>
<dbReference type="Pfam" id="PF01965">
    <property type="entry name" value="DJ-1_PfpI"/>
    <property type="match status" value="1"/>
</dbReference>
<evidence type="ECO:0000256" key="2">
    <source>
        <dbReference type="ARBA" id="ARBA00023239"/>
    </source>
</evidence>
<reference evidence="5 6" key="1">
    <citation type="submission" date="2020-04" db="EMBL/GenBank/DDBJ databases">
        <title>Massilia sp. RP-1-19 isolated from soil.</title>
        <authorList>
            <person name="Dahal R.H."/>
        </authorList>
    </citation>
    <scope>NUCLEOTIDE SEQUENCE [LARGE SCALE GENOMIC DNA]</scope>
    <source>
        <strain evidence="5 6">RP-1-19</strain>
    </source>
</reference>
<dbReference type="GO" id="GO:0019172">
    <property type="term" value="F:glyoxalase III activity"/>
    <property type="evidence" value="ECO:0007669"/>
    <property type="project" value="TreeGrafter"/>
</dbReference>
<keyword evidence="6" id="KW-1185">Reference proteome</keyword>
<dbReference type="InterPro" id="IPR002818">
    <property type="entry name" value="DJ-1/PfpI"/>
</dbReference>
<evidence type="ECO:0000313" key="6">
    <source>
        <dbReference type="Proteomes" id="UP000583752"/>
    </source>
</evidence>
<gene>
    <name evidence="5" type="ORF">HHL21_04700</name>
</gene>
<keyword evidence="1" id="KW-0346">Stress response</keyword>
<sequence>MTRTFLRATAWLAGILAMLAALGWGYYLSLDLDSIPKANQHATTAGLPYLKQAVNEKRGRILAIVSSAERGGPLSKKAGYELTELSRAYYAFKVNGYEVDIASPLGGRPPASIDTDDLQDLDYAFLNDAEAQAKASQSLPLARVDTARYDAVYVVGGKGAMFDLPGNRDVARIVLDVAQRGVVGAVCHGPAALLDVAMADGKPFVAGKRMTGFTNDEELFLDANARARFPFLLQDRALDRGARFVSAPNYLDNTVVDGRLVTGQNSWSTWSTVEAMIKALGHAPVAREPGPDENSVRMLAAYQRGGLAAARAEQASVPQFDKMLVLMHALVAAMEWRLADAFQLQRLANR</sequence>
<keyword evidence="5" id="KW-0315">Glutamine amidotransferase</keyword>
<keyword evidence="5" id="KW-0808">Transferase</keyword>
<accession>A0A848HH56</accession>
<evidence type="ECO:0000259" key="4">
    <source>
        <dbReference type="Pfam" id="PF01965"/>
    </source>
</evidence>
<dbReference type="GO" id="GO:0019243">
    <property type="term" value="P:methylglyoxal catabolic process to D-lactate via S-lactoyl-glutathione"/>
    <property type="evidence" value="ECO:0007669"/>
    <property type="project" value="TreeGrafter"/>
</dbReference>
<dbReference type="PANTHER" id="PTHR48094:SF11">
    <property type="entry name" value="GLUTATHIONE-INDEPENDENT GLYOXALASE HSP31-RELATED"/>
    <property type="match status" value="1"/>
</dbReference>
<dbReference type="AlphaFoldDB" id="A0A848HH56"/>
<evidence type="ECO:0000313" key="5">
    <source>
        <dbReference type="EMBL" id="NML60397.1"/>
    </source>
</evidence>
<evidence type="ECO:0000256" key="1">
    <source>
        <dbReference type="ARBA" id="ARBA00023016"/>
    </source>
</evidence>
<dbReference type="Proteomes" id="UP000583752">
    <property type="component" value="Unassembled WGS sequence"/>
</dbReference>
<keyword evidence="2" id="KW-0456">Lyase</keyword>
<dbReference type="GO" id="GO:0005737">
    <property type="term" value="C:cytoplasm"/>
    <property type="evidence" value="ECO:0007669"/>
    <property type="project" value="TreeGrafter"/>
</dbReference>
<dbReference type="PANTHER" id="PTHR48094">
    <property type="entry name" value="PROTEIN/NUCLEIC ACID DEGLYCASE DJ-1-RELATED"/>
    <property type="match status" value="1"/>
</dbReference>
<evidence type="ECO:0000256" key="3">
    <source>
        <dbReference type="ARBA" id="ARBA00038493"/>
    </source>
</evidence>
<dbReference type="InterPro" id="IPR050325">
    <property type="entry name" value="Prot/Nucl_acid_deglycase"/>
</dbReference>
<dbReference type="RefSeq" id="WP_169464097.1">
    <property type="nucleotide sequence ID" value="NZ_JABBGG010000002.1"/>
</dbReference>
<comment type="similarity">
    <text evidence="3">Belongs to the peptidase C56 family. HSP31-like subfamily.</text>
</comment>
<organism evidence="5 6">
    <name type="scientific">Massilia polaris</name>
    <dbReference type="NCBI Taxonomy" id="2728846"/>
    <lineage>
        <taxon>Bacteria</taxon>
        <taxon>Pseudomonadati</taxon>
        <taxon>Pseudomonadota</taxon>
        <taxon>Betaproteobacteria</taxon>
        <taxon>Burkholderiales</taxon>
        <taxon>Oxalobacteraceae</taxon>
        <taxon>Telluria group</taxon>
        <taxon>Massilia</taxon>
    </lineage>
</organism>
<dbReference type="Gene3D" id="3.40.50.880">
    <property type="match status" value="1"/>
</dbReference>
<dbReference type="GO" id="GO:0016740">
    <property type="term" value="F:transferase activity"/>
    <property type="evidence" value="ECO:0007669"/>
    <property type="project" value="UniProtKB-KW"/>
</dbReference>
<dbReference type="CDD" id="cd03141">
    <property type="entry name" value="GATase1_Hsp31_like"/>
    <property type="match status" value="1"/>
</dbReference>
<dbReference type="SUPFAM" id="SSF52317">
    <property type="entry name" value="Class I glutamine amidotransferase-like"/>
    <property type="match status" value="1"/>
</dbReference>
<dbReference type="EMBL" id="JABBGG010000002">
    <property type="protein sequence ID" value="NML60397.1"/>
    <property type="molecule type" value="Genomic_DNA"/>
</dbReference>